<gene>
    <name evidence="1" type="ORF">E2C01_026435</name>
</gene>
<dbReference type="AlphaFoldDB" id="A0A5B7EJ61"/>
<protein>
    <submittedName>
        <fullName evidence="1">Uncharacterized protein</fullName>
    </submittedName>
</protein>
<dbReference type="Proteomes" id="UP000324222">
    <property type="component" value="Unassembled WGS sequence"/>
</dbReference>
<evidence type="ECO:0000313" key="1">
    <source>
        <dbReference type="EMBL" id="MPC33093.1"/>
    </source>
</evidence>
<sequence>MTRFRIHSAYYMKPSGVILCPTLHFYTPEHSRLHSIPCSTPIPPKLPSFSPFPHFNFYSPELPLTHTIPNHSPGSLSSLTLYLYLSCNLWPLPCTLPGTLPTSLPCTLQFGATNKTDLTGENKSTRLPLEGRAWPHQRSNDLELMTGSN</sequence>
<dbReference type="EMBL" id="VSRR010002758">
    <property type="protein sequence ID" value="MPC33093.1"/>
    <property type="molecule type" value="Genomic_DNA"/>
</dbReference>
<evidence type="ECO:0000313" key="2">
    <source>
        <dbReference type="Proteomes" id="UP000324222"/>
    </source>
</evidence>
<comment type="caution">
    <text evidence="1">The sequence shown here is derived from an EMBL/GenBank/DDBJ whole genome shotgun (WGS) entry which is preliminary data.</text>
</comment>
<proteinExistence type="predicted"/>
<accession>A0A5B7EJ61</accession>
<keyword evidence="2" id="KW-1185">Reference proteome</keyword>
<name>A0A5B7EJ61_PORTR</name>
<organism evidence="1 2">
    <name type="scientific">Portunus trituberculatus</name>
    <name type="common">Swimming crab</name>
    <name type="synonym">Neptunus trituberculatus</name>
    <dbReference type="NCBI Taxonomy" id="210409"/>
    <lineage>
        <taxon>Eukaryota</taxon>
        <taxon>Metazoa</taxon>
        <taxon>Ecdysozoa</taxon>
        <taxon>Arthropoda</taxon>
        <taxon>Crustacea</taxon>
        <taxon>Multicrustacea</taxon>
        <taxon>Malacostraca</taxon>
        <taxon>Eumalacostraca</taxon>
        <taxon>Eucarida</taxon>
        <taxon>Decapoda</taxon>
        <taxon>Pleocyemata</taxon>
        <taxon>Brachyura</taxon>
        <taxon>Eubrachyura</taxon>
        <taxon>Portunoidea</taxon>
        <taxon>Portunidae</taxon>
        <taxon>Portuninae</taxon>
        <taxon>Portunus</taxon>
    </lineage>
</organism>
<reference evidence="1 2" key="1">
    <citation type="submission" date="2019-05" db="EMBL/GenBank/DDBJ databases">
        <title>Another draft genome of Portunus trituberculatus and its Hox gene families provides insights of decapod evolution.</title>
        <authorList>
            <person name="Jeong J.-H."/>
            <person name="Song I."/>
            <person name="Kim S."/>
            <person name="Choi T."/>
            <person name="Kim D."/>
            <person name="Ryu S."/>
            <person name="Kim W."/>
        </authorList>
    </citation>
    <scope>NUCLEOTIDE SEQUENCE [LARGE SCALE GENOMIC DNA]</scope>
    <source>
        <tissue evidence="1">Muscle</tissue>
    </source>
</reference>